<dbReference type="Pfam" id="PF00295">
    <property type="entry name" value="Glyco_hydro_28"/>
    <property type="match status" value="1"/>
</dbReference>
<keyword evidence="9" id="KW-0732">Signal</keyword>
<comment type="subcellular location">
    <subcellularLocation>
        <location evidence="1">Secreted</location>
        <location evidence="1">Cell wall</location>
    </subcellularLocation>
</comment>
<dbReference type="InterPro" id="IPR000743">
    <property type="entry name" value="Glyco_hydro_28"/>
</dbReference>
<reference evidence="10" key="1">
    <citation type="submission" date="2023-03" db="EMBL/GenBank/DDBJ databases">
        <authorList>
            <person name="Julca I."/>
        </authorList>
    </citation>
    <scope>NUCLEOTIDE SEQUENCE</scope>
</reference>
<dbReference type="GO" id="GO:0005975">
    <property type="term" value="P:carbohydrate metabolic process"/>
    <property type="evidence" value="ECO:0007669"/>
    <property type="project" value="InterPro"/>
</dbReference>
<dbReference type="SMART" id="SM00710">
    <property type="entry name" value="PbH1"/>
    <property type="match status" value="7"/>
</dbReference>
<gene>
    <name evidence="10" type="ORF">OLC1_LOCUS5734</name>
</gene>
<evidence type="ECO:0000256" key="4">
    <source>
        <dbReference type="ARBA" id="ARBA00022525"/>
    </source>
</evidence>
<evidence type="ECO:0000256" key="7">
    <source>
        <dbReference type="ARBA" id="ARBA00023316"/>
    </source>
</evidence>
<dbReference type="InterPro" id="IPR006626">
    <property type="entry name" value="PbH1"/>
</dbReference>
<accession>A0AAV1CIY7</accession>
<dbReference type="Proteomes" id="UP001161247">
    <property type="component" value="Chromosome 2"/>
</dbReference>
<proteinExistence type="inferred from homology"/>
<name>A0AAV1CIY7_OLDCO</name>
<dbReference type="FunFam" id="2.160.20.10:FF:000004">
    <property type="entry name" value="Pectin lyase-like superfamily protein"/>
    <property type="match status" value="1"/>
</dbReference>
<evidence type="ECO:0000313" key="10">
    <source>
        <dbReference type="EMBL" id="CAI9094614.1"/>
    </source>
</evidence>
<evidence type="ECO:0000256" key="2">
    <source>
        <dbReference type="ARBA" id="ARBA00008834"/>
    </source>
</evidence>
<keyword evidence="6 8" id="KW-0326">Glycosidase</keyword>
<dbReference type="Gene3D" id="2.160.20.10">
    <property type="entry name" value="Single-stranded right-handed beta-helix, Pectin lyase-like"/>
    <property type="match status" value="1"/>
</dbReference>
<evidence type="ECO:0000256" key="3">
    <source>
        <dbReference type="ARBA" id="ARBA00022512"/>
    </source>
</evidence>
<dbReference type="GO" id="GO:0071555">
    <property type="term" value="P:cell wall organization"/>
    <property type="evidence" value="ECO:0007669"/>
    <property type="project" value="UniProtKB-KW"/>
</dbReference>
<dbReference type="InterPro" id="IPR011050">
    <property type="entry name" value="Pectin_lyase_fold/virulence"/>
</dbReference>
<protein>
    <submittedName>
        <fullName evidence="10">OLC1v1030377C1</fullName>
    </submittedName>
</protein>
<dbReference type="SUPFAM" id="SSF51126">
    <property type="entry name" value="Pectin lyase-like"/>
    <property type="match status" value="1"/>
</dbReference>
<keyword evidence="11" id="KW-1185">Reference proteome</keyword>
<evidence type="ECO:0000256" key="8">
    <source>
        <dbReference type="RuleBase" id="RU361169"/>
    </source>
</evidence>
<dbReference type="EMBL" id="OX459119">
    <property type="protein sequence ID" value="CAI9094614.1"/>
    <property type="molecule type" value="Genomic_DNA"/>
</dbReference>
<dbReference type="PANTHER" id="PTHR31375">
    <property type="match status" value="1"/>
</dbReference>
<organism evidence="10 11">
    <name type="scientific">Oldenlandia corymbosa var. corymbosa</name>
    <dbReference type="NCBI Taxonomy" id="529605"/>
    <lineage>
        <taxon>Eukaryota</taxon>
        <taxon>Viridiplantae</taxon>
        <taxon>Streptophyta</taxon>
        <taxon>Embryophyta</taxon>
        <taxon>Tracheophyta</taxon>
        <taxon>Spermatophyta</taxon>
        <taxon>Magnoliopsida</taxon>
        <taxon>eudicotyledons</taxon>
        <taxon>Gunneridae</taxon>
        <taxon>Pentapetalae</taxon>
        <taxon>asterids</taxon>
        <taxon>lamiids</taxon>
        <taxon>Gentianales</taxon>
        <taxon>Rubiaceae</taxon>
        <taxon>Rubioideae</taxon>
        <taxon>Spermacoceae</taxon>
        <taxon>Hedyotis-Oldenlandia complex</taxon>
        <taxon>Oldenlandia</taxon>
    </lineage>
</organism>
<evidence type="ECO:0000256" key="5">
    <source>
        <dbReference type="ARBA" id="ARBA00022801"/>
    </source>
</evidence>
<dbReference type="InterPro" id="IPR012334">
    <property type="entry name" value="Pectin_lyas_fold"/>
</dbReference>
<evidence type="ECO:0000256" key="9">
    <source>
        <dbReference type="SAM" id="SignalP"/>
    </source>
</evidence>
<keyword evidence="7" id="KW-0961">Cell wall biogenesis/degradation</keyword>
<feature type="signal peptide" evidence="9">
    <location>
        <begin position="1"/>
        <end position="24"/>
    </location>
</feature>
<dbReference type="GO" id="GO:0004650">
    <property type="term" value="F:polygalacturonase activity"/>
    <property type="evidence" value="ECO:0007669"/>
    <property type="project" value="InterPro"/>
</dbReference>
<keyword evidence="4" id="KW-0964">Secreted</keyword>
<keyword evidence="3" id="KW-0134">Cell wall</keyword>
<dbReference type="AlphaFoldDB" id="A0AAV1CIY7"/>
<feature type="chain" id="PRO_5043729330" evidence="9">
    <location>
        <begin position="25"/>
        <end position="394"/>
    </location>
</feature>
<evidence type="ECO:0000256" key="6">
    <source>
        <dbReference type="ARBA" id="ARBA00023295"/>
    </source>
</evidence>
<evidence type="ECO:0000256" key="1">
    <source>
        <dbReference type="ARBA" id="ARBA00004191"/>
    </source>
</evidence>
<comment type="similarity">
    <text evidence="2 8">Belongs to the glycosyl hydrolase 28 family.</text>
</comment>
<evidence type="ECO:0000313" key="11">
    <source>
        <dbReference type="Proteomes" id="UP001161247"/>
    </source>
</evidence>
<keyword evidence="5 8" id="KW-0378">Hydrolase</keyword>
<sequence>MEKFISLFIVLTLIFLCYTQSITADDVYNVADMGAKPDGKTDSTQYFMSAWTSACQNLGPATIIVPQGRFLVNQQARFSGPCNNSALSFQIDGTVVQQSNYSAVADDIFWVGFHGVDGLAIRGGVFDGQGADLWNCKLSNNDCPTGTSTVQFTNSSNIALKGLTSLNSQLYHIVFNGCNNVTIQSVNISAAGNSLNTDGIHVQFSTNVNIYNTAITTGDDCISIGPGTINLWIENVTCGLSGHGISIGSLGREPIEAGVQNVTVKGATFANTLNGLRIKSWPKPSNGFVKDVMVQNATMINVYNPIIIDQNYCPHQICPVQDSGVKVDGVTYQGIHGTSATEVAVKFDCSKSHPCTGIKLEDVNLTYQNRQANASCVNAAGIVVGYIQPPSCFA</sequence>